<dbReference type="OrthoDB" id="6241714at2759"/>
<gene>
    <name evidence="3" type="ORF">EGR_08812</name>
</gene>
<proteinExistence type="predicted"/>
<dbReference type="CTD" id="36344527"/>
<sequence length="289" mass="32325">MSQKSSRATVRRIFVPSRYRSATQELPCNLSTTASRGGPSTSSPKKDQKTFLDIHDSIASIIRSEAEPSLASKPVLRLQRCRSMSDIGRTRLNLTDSEIKLRSNLAIWTFLLEHSRKAVEKQNKQEEALRKAIAEAHDREAWLKKWLKVQESIDLQIVIYQRLLKLMKGESGIISLLRRLYDNHLLPVSDRLPLEELTLGDDFQGHLTAASLAQENFVAGIAGDLKALSAIASQLDELAHVVLSSTSWLGNKEVVAKLTQACRLCLHLASLRTHRLQQEMAQRVGAISS</sequence>
<accession>W6UDE5</accession>
<feature type="region of interest" description="Disordered" evidence="2">
    <location>
        <begin position="26"/>
        <end position="49"/>
    </location>
</feature>
<feature type="coiled-coil region" evidence="1">
    <location>
        <begin position="112"/>
        <end position="139"/>
    </location>
</feature>
<feature type="compositionally biased region" description="Polar residues" evidence="2">
    <location>
        <begin position="26"/>
        <end position="43"/>
    </location>
</feature>
<name>W6UDE5_ECHGR</name>
<dbReference type="KEGG" id="egl:EGR_08812"/>
<evidence type="ECO:0000256" key="1">
    <source>
        <dbReference type="SAM" id="Coils"/>
    </source>
</evidence>
<dbReference type="GeneID" id="36344527"/>
<organism evidence="3 4">
    <name type="scientific">Echinococcus granulosus</name>
    <name type="common">Hydatid tapeworm</name>
    <dbReference type="NCBI Taxonomy" id="6210"/>
    <lineage>
        <taxon>Eukaryota</taxon>
        <taxon>Metazoa</taxon>
        <taxon>Spiralia</taxon>
        <taxon>Lophotrochozoa</taxon>
        <taxon>Platyhelminthes</taxon>
        <taxon>Cestoda</taxon>
        <taxon>Eucestoda</taxon>
        <taxon>Cyclophyllidea</taxon>
        <taxon>Taeniidae</taxon>
        <taxon>Echinococcus</taxon>
        <taxon>Echinococcus granulosus group</taxon>
    </lineage>
</organism>
<evidence type="ECO:0000313" key="3">
    <source>
        <dbReference type="EMBL" id="EUB56337.1"/>
    </source>
</evidence>
<dbReference type="AlphaFoldDB" id="W6UDE5"/>
<reference evidence="3 4" key="1">
    <citation type="journal article" date="2013" name="Nat. Genet.">
        <title>The genome of the hydatid tapeworm Echinococcus granulosus.</title>
        <authorList>
            <person name="Zheng H."/>
            <person name="Zhang W."/>
            <person name="Zhang L."/>
            <person name="Zhang Z."/>
            <person name="Li J."/>
            <person name="Lu G."/>
            <person name="Zhu Y."/>
            <person name="Wang Y."/>
            <person name="Huang Y."/>
            <person name="Liu J."/>
            <person name="Kang H."/>
            <person name="Chen J."/>
            <person name="Wang L."/>
            <person name="Chen A."/>
            <person name="Yu S."/>
            <person name="Gao Z."/>
            <person name="Jin L."/>
            <person name="Gu W."/>
            <person name="Wang Z."/>
            <person name="Zhao L."/>
            <person name="Shi B."/>
            <person name="Wen H."/>
            <person name="Lin R."/>
            <person name="Jones M.K."/>
            <person name="Brejova B."/>
            <person name="Vinar T."/>
            <person name="Zhao G."/>
            <person name="McManus D.P."/>
            <person name="Chen Z."/>
            <person name="Zhou Y."/>
            <person name="Wang S."/>
        </authorList>
    </citation>
    <scope>NUCLEOTIDE SEQUENCE [LARGE SCALE GENOMIC DNA]</scope>
</reference>
<keyword evidence="4" id="KW-1185">Reference proteome</keyword>
<evidence type="ECO:0000256" key="2">
    <source>
        <dbReference type="SAM" id="MobiDB-lite"/>
    </source>
</evidence>
<dbReference type="EMBL" id="APAU02000120">
    <property type="protein sequence ID" value="EUB56337.1"/>
    <property type="molecule type" value="Genomic_DNA"/>
</dbReference>
<comment type="caution">
    <text evidence="3">The sequence shown here is derived from an EMBL/GenBank/DDBJ whole genome shotgun (WGS) entry which is preliminary data.</text>
</comment>
<keyword evidence="1" id="KW-0175">Coiled coil</keyword>
<protein>
    <submittedName>
        <fullName evidence="3">Uncharacterized protein</fullName>
    </submittedName>
</protein>
<dbReference type="Proteomes" id="UP000019149">
    <property type="component" value="Unassembled WGS sequence"/>
</dbReference>
<dbReference type="RefSeq" id="XP_024347533.1">
    <property type="nucleotide sequence ID" value="XM_024498061.1"/>
</dbReference>
<dbReference type="OMA" id="TQACRLC"/>
<evidence type="ECO:0000313" key="4">
    <source>
        <dbReference type="Proteomes" id="UP000019149"/>
    </source>
</evidence>